<sequence>MSELKRGDYVEFVGPFGDAEFGRVASVADNGRAFVCFSTGCTAAACDPAHLRKVEPRAWMEQLGFGYHRFDDECPDYYPGCCAAYCPEKGGAR</sequence>
<keyword evidence="2" id="KW-1185">Reference proteome</keyword>
<organism evidence="1 2">
    <name type="scientific">Adlercreutzia muris</name>
    <dbReference type="NCBI Taxonomy" id="1796610"/>
    <lineage>
        <taxon>Bacteria</taxon>
        <taxon>Bacillati</taxon>
        <taxon>Actinomycetota</taxon>
        <taxon>Coriobacteriia</taxon>
        <taxon>Eggerthellales</taxon>
        <taxon>Eggerthellaceae</taxon>
        <taxon>Adlercreutzia</taxon>
    </lineage>
</organism>
<proteinExistence type="predicted"/>
<accession>A0A7C8FWU5</accession>
<dbReference type="RefSeq" id="WP_151430652.1">
    <property type="nucleotide sequence ID" value="NZ_JANJZI010000003.1"/>
</dbReference>
<dbReference type="Proteomes" id="UP000479639">
    <property type="component" value="Unassembled WGS sequence"/>
</dbReference>
<gene>
    <name evidence="1" type="ORF">F8D48_06720</name>
</gene>
<dbReference type="AlphaFoldDB" id="A0A7C8FWU5"/>
<evidence type="ECO:0000313" key="1">
    <source>
        <dbReference type="EMBL" id="KAB1647980.1"/>
    </source>
</evidence>
<comment type="caution">
    <text evidence="1">The sequence shown here is derived from an EMBL/GenBank/DDBJ whole genome shotgun (WGS) entry which is preliminary data.</text>
</comment>
<dbReference type="EMBL" id="WAJS01000017">
    <property type="protein sequence ID" value="KAB1647980.1"/>
    <property type="molecule type" value="Genomic_DNA"/>
</dbReference>
<protein>
    <submittedName>
        <fullName evidence="1">Uncharacterized protein</fullName>
    </submittedName>
</protein>
<reference evidence="1 2" key="1">
    <citation type="submission" date="2019-09" db="EMBL/GenBank/DDBJ databases">
        <title>Whole genome shotgun sequencing (WGS) of Ellagibacter isourolithinifaciens DSM 104140(T) and Adlercreutzia muris DSM 29508(T).</title>
        <authorList>
            <person name="Stoll D.A."/>
            <person name="Danylec N."/>
            <person name="Huch M."/>
        </authorList>
    </citation>
    <scope>NUCLEOTIDE SEQUENCE [LARGE SCALE GENOMIC DNA]</scope>
    <source>
        <strain evidence="1 2">DSM 29508</strain>
    </source>
</reference>
<name>A0A7C8FWU5_9ACTN</name>
<evidence type="ECO:0000313" key="2">
    <source>
        <dbReference type="Proteomes" id="UP000479639"/>
    </source>
</evidence>